<dbReference type="InterPro" id="IPR035903">
    <property type="entry name" value="HesB-like_dom_sf"/>
</dbReference>
<dbReference type="GO" id="GO:0051539">
    <property type="term" value="F:4 iron, 4 sulfur cluster binding"/>
    <property type="evidence" value="ECO:0007669"/>
    <property type="project" value="TreeGrafter"/>
</dbReference>
<feature type="domain" description="Core" evidence="1">
    <location>
        <begin position="2"/>
        <end position="98"/>
    </location>
</feature>
<reference evidence="2" key="1">
    <citation type="submission" date="2020-06" db="EMBL/GenBank/DDBJ databases">
        <title>Unique genomic features of the anaerobic methanotrophic archaea.</title>
        <authorList>
            <person name="Chadwick G.L."/>
            <person name="Skennerton C.T."/>
            <person name="Laso-Perez R."/>
            <person name="Leu A.O."/>
            <person name="Speth D.R."/>
            <person name="Yu H."/>
            <person name="Morgan-Lang C."/>
            <person name="Hatzenpichler R."/>
            <person name="Goudeau D."/>
            <person name="Malmstrom R."/>
            <person name="Brazelton W.J."/>
            <person name="Woyke T."/>
            <person name="Hallam S.J."/>
            <person name="Tyson G.W."/>
            <person name="Wegener G."/>
            <person name="Boetius A."/>
            <person name="Orphan V."/>
        </authorList>
    </citation>
    <scope>NUCLEOTIDE SEQUENCE</scope>
</reference>
<dbReference type="GO" id="GO:0016226">
    <property type="term" value="P:iron-sulfur cluster assembly"/>
    <property type="evidence" value="ECO:0007669"/>
    <property type="project" value="TreeGrafter"/>
</dbReference>
<dbReference type="PANTHER" id="PTHR43011:SF1">
    <property type="entry name" value="IRON-SULFUR CLUSTER ASSEMBLY 2 HOMOLOG, MITOCHONDRIAL"/>
    <property type="match status" value="1"/>
</dbReference>
<name>A0A7G9YMX6_9EURY</name>
<dbReference type="AlphaFoldDB" id="A0A7G9YMX6"/>
<dbReference type="GO" id="GO:0005506">
    <property type="term" value="F:iron ion binding"/>
    <property type="evidence" value="ECO:0007669"/>
    <property type="project" value="TreeGrafter"/>
</dbReference>
<evidence type="ECO:0000259" key="1">
    <source>
        <dbReference type="Pfam" id="PF01521"/>
    </source>
</evidence>
<dbReference type="InterPro" id="IPR000361">
    <property type="entry name" value="ATAP_core_dom"/>
</dbReference>
<dbReference type="SUPFAM" id="SSF89360">
    <property type="entry name" value="HesB-like domain"/>
    <property type="match status" value="1"/>
</dbReference>
<evidence type="ECO:0000313" key="2">
    <source>
        <dbReference type="EMBL" id="QNO49360.1"/>
    </source>
</evidence>
<proteinExistence type="predicted"/>
<dbReference type="EMBL" id="MT631378">
    <property type="protein sequence ID" value="QNO49360.1"/>
    <property type="molecule type" value="Genomic_DNA"/>
</dbReference>
<dbReference type="GO" id="GO:0051537">
    <property type="term" value="F:2 iron, 2 sulfur cluster binding"/>
    <property type="evidence" value="ECO:0007669"/>
    <property type="project" value="TreeGrafter"/>
</dbReference>
<accession>A0A7G9YMX6</accession>
<sequence length="103" mass="11038">MVTITKSAVDELKTITGAEARPEHADCGLRIYVAGMGDHGITYGLELDSVRNGSDIVLDLGGIKTLIDEKIAPSMQNIVIDFTDTCDGRGFVISDPYLCCGCR</sequence>
<dbReference type="Gene3D" id="2.60.300.12">
    <property type="entry name" value="HesB-like domain"/>
    <property type="match status" value="1"/>
</dbReference>
<organism evidence="2">
    <name type="scientific">Candidatus Methanogaster sp. ANME-2c ERB4</name>
    <dbReference type="NCBI Taxonomy" id="2759911"/>
    <lineage>
        <taxon>Archaea</taxon>
        <taxon>Methanobacteriati</taxon>
        <taxon>Methanobacteriota</taxon>
        <taxon>Stenosarchaea group</taxon>
        <taxon>Methanomicrobia</taxon>
        <taxon>Methanosarcinales</taxon>
        <taxon>ANME-2 cluster</taxon>
        <taxon>Candidatus Methanogasteraceae</taxon>
        <taxon>Candidatus Methanogaster</taxon>
    </lineage>
</organism>
<protein>
    <submittedName>
        <fullName evidence="2">Iron-sulfur cluster insertion protein ErpA</fullName>
    </submittedName>
</protein>
<dbReference type="PANTHER" id="PTHR43011">
    <property type="entry name" value="IRON-SULFUR CLUSTER ASSEMBLY 2 HOMOLOG, MITOCHONDRIAL"/>
    <property type="match status" value="1"/>
</dbReference>
<gene>
    <name evidence="2" type="primary">erpA</name>
    <name evidence="2" type="ORF">ICHGDBFH_00015</name>
</gene>
<dbReference type="Pfam" id="PF01521">
    <property type="entry name" value="Fe-S_biosyn"/>
    <property type="match status" value="1"/>
</dbReference>